<dbReference type="InterPro" id="IPR011051">
    <property type="entry name" value="RmlC_Cupin_sf"/>
</dbReference>
<keyword evidence="4" id="KW-1185">Reference proteome</keyword>
<dbReference type="InterPro" id="IPR013096">
    <property type="entry name" value="Cupin_2"/>
</dbReference>
<evidence type="ECO:0000259" key="2">
    <source>
        <dbReference type="Pfam" id="PF07883"/>
    </source>
</evidence>
<evidence type="ECO:0000313" key="4">
    <source>
        <dbReference type="Proteomes" id="UP001597182"/>
    </source>
</evidence>
<feature type="domain" description="Cupin type-2" evidence="2">
    <location>
        <begin position="43"/>
        <end position="107"/>
    </location>
</feature>
<feature type="region of interest" description="Disordered" evidence="1">
    <location>
        <begin position="123"/>
        <end position="143"/>
    </location>
</feature>
<dbReference type="InterPro" id="IPR014710">
    <property type="entry name" value="RmlC-like_jellyroll"/>
</dbReference>
<dbReference type="PANTHER" id="PTHR36440:SF1">
    <property type="entry name" value="PUTATIVE (AFU_ORTHOLOGUE AFUA_8G07350)-RELATED"/>
    <property type="match status" value="1"/>
</dbReference>
<feature type="region of interest" description="Disordered" evidence="1">
    <location>
        <begin position="1"/>
        <end position="22"/>
    </location>
</feature>
<evidence type="ECO:0000256" key="1">
    <source>
        <dbReference type="SAM" id="MobiDB-lite"/>
    </source>
</evidence>
<gene>
    <name evidence="3" type="ORF">ACFQ34_02880</name>
</gene>
<dbReference type="Proteomes" id="UP001597182">
    <property type="component" value="Unassembled WGS sequence"/>
</dbReference>
<dbReference type="Pfam" id="PF07883">
    <property type="entry name" value="Cupin_2"/>
    <property type="match status" value="1"/>
</dbReference>
<name>A0ABW3VBI0_9PSEU</name>
<dbReference type="EMBL" id="JBHTMB010000020">
    <property type="protein sequence ID" value="MFD1232218.1"/>
    <property type="molecule type" value="Genomic_DNA"/>
</dbReference>
<dbReference type="SUPFAM" id="SSF51182">
    <property type="entry name" value="RmlC-like cupins"/>
    <property type="match status" value="1"/>
</dbReference>
<dbReference type="Gene3D" id="2.60.120.10">
    <property type="entry name" value="Jelly Rolls"/>
    <property type="match status" value="1"/>
</dbReference>
<comment type="caution">
    <text evidence="3">The sequence shown here is derived from an EMBL/GenBank/DDBJ whole genome shotgun (WGS) entry which is preliminary data.</text>
</comment>
<evidence type="ECO:0000313" key="3">
    <source>
        <dbReference type="EMBL" id="MFD1232218.1"/>
    </source>
</evidence>
<protein>
    <submittedName>
        <fullName evidence="3">Cupin domain-containing protein</fullName>
    </submittedName>
</protein>
<reference evidence="4" key="1">
    <citation type="journal article" date="2019" name="Int. J. Syst. Evol. Microbiol.">
        <title>The Global Catalogue of Microorganisms (GCM) 10K type strain sequencing project: providing services to taxonomists for standard genome sequencing and annotation.</title>
        <authorList>
            <consortium name="The Broad Institute Genomics Platform"/>
            <consortium name="The Broad Institute Genome Sequencing Center for Infectious Disease"/>
            <person name="Wu L."/>
            <person name="Ma J."/>
        </authorList>
    </citation>
    <scope>NUCLEOTIDE SEQUENCE [LARGE SCALE GENOMIC DNA]</scope>
    <source>
        <strain evidence="4">CCUG 49018</strain>
    </source>
</reference>
<dbReference type="PANTHER" id="PTHR36440">
    <property type="entry name" value="PUTATIVE (AFU_ORTHOLOGUE AFUA_8G07350)-RELATED"/>
    <property type="match status" value="1"/>
</dbReference>
<dbReference type="RefSeq" id="WP_346092526.1">
    <property type="nucleotide sequence ID" value="NZ_BAABKS010000055.1"/>
</dbReference>
<dbReference type="InterPro" id="IPR053146">
    <property type="entry name" value="QDO-like"/>
</dbReference>
<accession>A0ABW3VBI0</accession>
<organism evidence="3 4">
    <name type="scientific">Pseudonocardia benzenivorans</name>
    <dbReference type="NCBI Taxonomy" id="228005"/>
    <lineage>
        <taxon>Bacteria</taxon>
        <taxon>Bacillati</taxon>
        <taxon>Actinomycetota</taxon>
        <taxon>Actinomycetes</taxon>
        <taxon>Pseudonocardiales</taxon>
        <taxon>Pseudonocardiaceae</taxon>
        <taxon>Pseudonocardia</taxon>
    </lineage>
</organism>
<proteinExistence type="predicted"/>
<sequence length="143" mass="14933">MSLNDAVLTGPQGGRTVTSANGSTAELKVEGNQTGGQWSVVEWNVRAGDEGPIHTHTREDETVYVLEGAITAFVGDQKIEVGAGSYGALPKGVPHGVKVRGESARLLLTLVPAGAEYFLVPRDDSDGDPAKFGLQLDSDAARS</sequence>